<dbReference type="OrthoDB" id="10453076at2759"/>
<dbReference type="AlphaFoldDB" id="A4S3Z9"/>
<evidence type="ECO:0000313" key="3">
    <source>
        <dbReference type="Proteomes" id="UP000001568"/>
    </source>
</evidence>
<feature type="transmembrane region" description="Helical" evidence="1">
    <location>
        <begin position="30"/>
        <end position="52"/>
    </location>
</feature>
<dbReference type="Proteomes" id="UP000001568">
    <property type="component" value="Chromosome 10"/>
</dbReference>
<evidence type="ECO:0000313" key="2">
    <source>
        <dbReference type="EMBL" id="ABO98473.1"/>
    </source>
</evidence>
<organism evidence="2 3">
    <name type="scientific">Ostreococcus lucimarinus (strain CCE9901)</name>
    <dbReference type="NCBI Taxonomy" id="436017"/>
    <lineage>
        <taxon>Eukaryota</taxon>
        <taxon>Viridiplantae</taxon>
        <taxon>Chlorophyta</taxon>
        <taxon>Mamiellophyceae</taxon>
        <taxon>Mamiellales</taxon>
        <taxon>Bathycoccaceae</taxon>
        <taxon>Ostreococcus</taxon>
    </lineage>
</organism>
<proteinExistence type="predicted"/>
<accession>A4S3Z9</accession>
<keyword evidence="3" id="KW-1185">Reference proteome</keyword>
<keyword evidence="1" id="KW-0812">Transmembrane</keyword>
<dbReference type="RefSeq" id="XP_001420180.1">
    <property type="nucleotide sequence ID" value="XM_001420143.1"/>
</dbReference>
<dbReference type="HOGENOM" id="CLU_2376649_0_0_1"/>
<dbReference type="GeneID" id="5004100"/>
<keyword evidence="1" id="KW-1133">Transmembrane helix</keyword>
<name>A4S3Z9_OSTLU</name>
<evidence type="ECO:0000256" key="1">
    <source>
        <dbReference type="SAM" id="Phobius"/>
    </source>
</evidence>
<sequence>MVPPDASKPAPGWLQPLIGLAEPAGESATIVGYSLAIVTALLVTIVLAVLHFPGLFDVMVFFGTSAYACWQLGPYLDKIVADVEAQYNDKYGGDE</sequence>
<protein>
    <submittedName>
        <fullName evidence="2">Uncharacterized protein</fullName>
    </submittedName>
</protein>
<dbReference type="Gramene" id="ABO98473">
    <property type="protein sequence ID" value="ABO98473"/>
    <property type="gene ID" value="OSTLU_26229"/>
</dbReference>
<reference evidence="2 3" key="1">
    <citation type="journal article" date="2007" name="Proc. Natl. Acad. Sci. U.S.A.">
        <title>The tiny eukaryote Ostreococcus provides genomic insights into the paradox of plankton speciation.</title>
        <authorList>
            <person name="Palenik B."/>
            <person name="Grimwood J."/>
            <person name="Aerts A."/>
            <person name="Rouze P."/>
            <person name="Salamov A."/>
            <person name="Putnam N."/>
            <person name="Dupont C."/>
            <person name="Jorgensen R."/>
            <person name="Derelle E."/>
            <person name="Rombauts S."/>
            <person name="Zhou K."/>
            <person name="Otillar R."/>
            <person name="Merchant S.S."/>
            <person name="Podell S."/>
            <person name="Gaasterland T."/>
            <person name="Napoli C."/>
            <person name="Gendler K."/>
            <person name="Manuell A."/>
            <person name="Tai V."/>
            <person name="Vallon O."/>
            <person name="Piganeau G."/>
            <person name="Jancek S."/>
            <person name="Heijde M."/>
            <person name="Jabbari K."/>
            <person name="Bowler C."/>
            <person name="Lohr M."/>
            <person name="Robbens S."/>
            <person name="Werner G."/>
            <person name="Dubchak I."/>
            <person name="Pazour G.J."/>
            <person name="Ren Q."/>
            <person name="Paulsen I."/>
            <person name="Delwiche C."/>
            <person name="Schmutz J."/>
            <person name="Rokhsar D."/>
            <person name="Van de Peer Y."/>
            <person name="Moreau H."/>
            <person name="Grigoriev I.V."/>
        </authorList>
    </citation>
    <scope>NUCLEOTIDE SEQUENCE [LARGE SCALE GENOMIC DNA]</scope>
    <source>
        <strain evidence="2 3">CCE9901</strain>
    </source>
</reference>
<keyword evidence="1" id="KW-0472">Membrane</keyword>
<dbReference type="KEGG" id="olu:OSTLU_26229"/>
<dbReference type="EMBL" id="CP000590">
    <property type="protein sequence ID" value="ABO98473.1"/>
    <property type="molecule type" value="Genomic_DNA"/>
</dbReference>
<gene>
    <name evidence="2" type="ORF">OSTLU_26229</name>
</gene>